<sequence length="42" mass="4867">MVFNEVNVTVRKKGMHDRTFRSGRDKHVPPENPSEGRACRAR</sequence>
<dbReference type="Proteomes" id="UP000215086">
    <property type="component" value="Chromosome"/>
</dbReference>
<feature type="compositionally biased region" description="Basic and acidic residues" evidence="1">
    <location>
        <begin position="16"/>
        <end position="29"/>
    </location>
</feature>
<reference evidence="2 3" key="1">
    <citation type="journal article" name="Front. Microbiol.">
        <title>Sugar Metabolism of the First Thermophilic Planctomycete Thermogutta terrifontis: Comparative Genomic and Transcriptomic Approaches.</title>
        <authorList>
            <person name="Elcheninov A.G."/>
            <person name="Menzel P."/>
            <person name="Gudbergsdottir S.R."/>
            <person name="Slesarev A.I."/>
            <person name="Kadnikov V.V."/>
            <person name="Krogh A."/>
            <person name="Bonch-Osmolovskaya E.A."/>
            <person name="Peng X."/>
            <person name="Kublanov I.V."/>
        </authorList>
    </citation>
    <scope>NUCLEOTIDE SEQUENCE [LARGE SCALE GENOMIC DNA]</scope>
    <source>
        <strain evidence="2 3">R1</strain>
    </source>
</reference>
<dbReference type="AlphaFoldDB" id="A0A286R9M9"/>
<evidence type="ECO:0000313" key="3">
    <source>
        <dbReference type="Proteomes" id="UP000215086"/>
    </source>
</evidence>
<evidence type="ECO:0000256" key="1">
    <source>
        <dbReference type="SAM" id="MobiDB-lite"/>
    </source>
</evidence>
<dbReference type="KEGG" id="ttf:THTE_0066"/>
<dbReference type="EMBL" id="CP018477">
    <property type="protein sequence ID" value="ASV72668.1"/>
    <property type="molecule type" value="Genomic_DNA"/>
</dbReference>
<feature type="region of interest" description="Disordered" evidence="1">
    <location>
        <begin position="14"/>
        <end position="42"/>
    </location>
</feature>
<organism evidence="2 3">
    <name type="scientific">Thermogutta terrifontis</name>
    <dbReference type="NCBI Taxonomy" id="1331910"/>
    <lineage>
        <taxon>Bacteria</taxon>
        <taxon>Pseudomonadati</taxon>
        <taxon>Planctomycetota</taxon>
        <taxon>Planctomycetia</taxon>
        <taxon>Pirellulales</taxon>
        <taxon>Thermoguttaceae</taxon>
        <taxon>Thermogutta</taxon>
    </lineage>
</organism>
<protein>
    <submittedName>
        <fullName evidence="2">Uncharacterized protein</fullName>
    </submittedName>
</protein>
<keyword evidence="3" id="KW-1185">Reference proteome</keyword>
<proteinExistence type="predicted"/>
<evidence type="ECO:0000313" key="2">
    <source>
        <dbReference type="EMBL" id="ASV72668.1"/>
    </source>
</evidence>
<gene>
    <name evidence="2" type="ORF">THTE_0066</name>
</gene>
<name>A0A286R9M9_9BACT</name>
<accession>A0A286R9M9</accession>